<feature type="region of interest" description="Disordered" evidence="2">
    <location>
        <begin position="16"/>
        <end position="35"/>
    </location>
</feature>
<feature type="compositionally biased region" description="Polar residues" evidence="2">
    <location>
        <begin position="22"/>
        <end position="35"/>
    </location>
</feature>
<proteinExistence type="predicted"/>
<sequence length="175" mass="20321">MDQEYRKLSQTLEEVKEENVDLKNSSMEPRSVQLGKTDSLQIELSKLKTENESLRIRSSDLESEIEKLKRIMSSWTQSSVSPYKLCAIRRQQMIELCALNEMDQEYRKLSQTLEEVKEENVDLKNSSMEPRSVQLGKTDSLQIELSKLKTENESLRIRSSDLESEIENLNLIMSS</sequence>
<gene>
    <name evidence="3" type="ORF">F511_05685</name>
</gene>
<feature type="coiled-coil region" evidence="1">
    <location>
        <begin position="99"/>
        <end position="172"/>
    </location>
</feature>
<keyword evidence="1" id="KW-0175">Coiled coil</keyword>
<keyword evidence="4" id="KW-1185">Reference proteome</keyword>
<dbReference type="EMBL" id="KQ990540">
    <property type="protein sequence ID" value="KZV53109.1"/>
    <property type="molecule type" value="Genomic_DNA"/>
</dbReference>
<reference evidence="3 4" key="1">
    <citation type="journal article" date="2015" name="Proc. Natl. Acad. Sci. U.S.A.">
        <title>The resurrection genome of Boea hygrometrica: A blueprint for survival of dehydration.</title>
        <authorList>
            <person name="Xiao L."/>
            <person name="Yang G."/>
            <person name="Zhang L."/>
            <person name="Yang X."/>
            <person name="Zhao S."/>
            <person name="Ji Z."/>
            <person name="Zhou Q."/>
            <person name="Hu M."/>
            <person name="Wang Y."/>
            <person name="Chen M."/>
            <person name="Xu Y."/>
            <person name="Jin H."/>
            <person name="Xiao X."/>
            <person name="Hu G."/>
            <person name="Bao F."/>
            <person name="Hu Y."/>
            <person name="Wan P."/>
            <person name="Li L."/>
            <person name="Deng X."/>
            <person name="Kuang T."/>
            <person name="Xiang C."/>
            <person name="Zhu J.K."/>
            <person name="Oliver M.J."/>
            <person name="He Y."/>
        </authorList>
    </citation>
    <scope>NUCLEOTIDE SEQUENCE [LARGE SCALE GENOMIC DNA]</scope>
    <source>
        <strain evidence="4">cv. XS01</strain>
    </source>
</reference>
<dbReference type="AlphaFoldDB" id="A0A2Z7D449"/>
<accession>A0A2Z7D449</accession>
<evidence type="ECO:0000313" key="3">
    <source>
        <dbReference type="EMBL" id="KZV53109.1"/>
    </source>
</evidence>
<evidence type="ECO:0000256" key="1">
    <source>
        <dbReference type="SAM" id="Coils"/>
    </source>
</evidence>
<name>A0A2Z7D449_9LAMI</name>
<evidence type="ECO:0000256" key="2">
    <source>
        <dbReference type="SAM" id="MobiDB-lite"/>
    </source>
</evidence>
<dbReference type="Proteomes" id="UP000250235">
    <property type="component" value="Unassembled WGS sequence"/>
</dbReference>
<protein>
    <submittedName>
        <fullName evidence="3">Uncharacterized protein</fullName>
    </submittedName>
</protein>
<organism evidence="3 4">
    <name type="scientific">Dorcoceras hygrometricum</name>
    <dbReference type="NCBI Taxonomy" id="472368"/>
    <lineage>
        <taxon>Eukaryota</taxon>
        <taxon>Viridiplantae</taxon>
        <taxon>Streptophyta</taxon>
        <taxon>Embryophyta</taxon>
        <taxon>Tracheophyta</taxon>
        <taxon>Spermatophyta</taxon>
        <taxon>Magnoliopsida</taxon>
        <taxon>eudicotyledons</taxon>
        <taxon>Gunneridae</taxon>
        <taxon>Pentapetalae</taxon>
        <taxon>asterids</taxon>
        <taxon>lamiids</taxon>
        <taxon>Lamiales</taxon>
        <taxon>Gesneriaceae</taxon>
        <taxon>Didymocarpoideae</taxon>
        <taxon>Trichosporeae</taxon>
        <taxon>Loxocarpinae</taxon>
        <taxon>Dorcoceras</taxon>
    </lineage>
</organism>
<evidence type="ECO:0000313" key="4">
    <source>
        <dbReference type="Proteomes" id="UP000250235"/>
    </source>
</evidence>